<sequence>MAGTVKDLLRSLVGGIEGLVGAVVVGMDGATIEALKVDPNFSVEEISEEGAVASKVLDYMCQKLDGGPIDHIMLVAERYIVLLAMAGQDYYVGIVINPRGNVGKARLQLRRFMPEIASVLNASVT</sequence>
<accession>A0A537J1B4</accession>
<reference evidence="1 2" key="1">
    <citation type="journal article" date="2019" name="Nat. Microbiol.">
        <title>Mediterranean grassland soil C-N compound turnover is dependent on rainfall and depth, and is mediated by genomically divergent microorganisms.</title>
        <authorList>
            <person name="Diamond S."/>
            <person name="Andeer P.F."/>
            <person name="Li Z."/>
            <person name="Crits-Christoph A."/>
            <person name="Burstein D."/>
            <person name="Anantharaman K."/>
            <person name="Lane K.R."/>
            <person name="Thomas B.C."/>
            <person name="Pan C."/>
            <person name="Northen T.R."/>
            <person name="Banfield J.F."/>
        </authorList>
    </citation>
    <scope>NUCLEOTIDE SEQUENCE [LARGE SCALE GENOMIC DNA]</scope>
    <source>
        <strain evidence="1">NP_8</strain>
    </source>
</reference>
<proteinExistence type="predicted"/>
<dbReference type="Proteomes" id="UP000318834">
    <property type="component" value="Unassembled WGS sequence"/>
</dbReference>
<dbReference type="SUPFAM" id="SSF103196">
    <property type="entry name" value="Roadblock/LC7 domain"/>
    <property type="match status" value="1"/>
</dbReference>
<gene>
    <name evidence="1" type="ORF">E6H05_01010</name>
</gene>
<evidence type="ECO:0000313" key="1">
    <source>
        <dbReference type="EMBL" id="TMI77112.1"/>
    </source>
</evidence>
<comment type="caution">
    <text evidence="1">The sequence shown here is derived from an EMBL/GenBank/DDBJ whole genome shotgun (WGS) entry which is preliminary data.</text>
</comment>
<dbReference type="AlphaFoldDB" id="A0A537J1B4"/>
<evidence type="ECO:0000313" key="2">
    <source>
        <dbReference type="Proteomes" id="UP000318834"/>
    </source>
</evidence>
<name>A0A537J1B4_9BACT</name>
<dbReference type="EMBL" id="VBAP01000006">
    <property type="protein sequence ID" value="TMI77112.1"/>
    <property type="molecule type" value="Genomic_DNA"/>
</dbReference>
<evidence type="ECO:0008006" key="3">
    <source>
        <dbReference type="Google" id="ProtNLM"/>
    </source>
</evidence>
<organism evidence="1 2">
    <name type="scientific">Candidatus Segetimicrobium genomatis</name>
    <dbReference type="NCBI Taxonomy" id="2569760"/>
    <lineage>
        <taxon>Bacteria</taxon>
        <taxon>Bacillati</taxon>
        <taxon>Candidatus Sysuimicrobiota</taxon>
        <taxon>Candidatus Sysuimicrobiia</taxon>
        <taxon>Candidatus Sysuimicrobiales</taxon>
        <taxon>Candidatus Segetimicrobiaceae</taxon>
        <taxon>Candidatus Segetimicrobium</taxon>
    </lineage>
</organism>
<dbReference type="Gene3D" id="3.30.450.30">
    <property type="entry name" value="Dynein light chain 2a, cytoplasmic"/>
    <property type="match status" value="1"/>
</dbReference>
<protein>
    <recommendedName>
        <fullName evidence="3">Roadblock/LAMTOR2 domain-containing protein</fullName>
    </recommendedName>
</protein>